<evidence type="ECO:0000313" key="2">
    <source>
        <dbReference type="Proteomes" id="UP001055811"/>
    </source>
</evidence>
<protein>
    <submittedName>
        <fullName evidence="1">Uncharacterized protein</fullName>
    </submittedName>
</protein>
<name>A0ACB8ZM55_CICIN</name>
<evidence type="ECO:0000313" key="1">
    <source>
        <dbReference type="EMBL" id="KAI3698779.1"/>
    </source>
</evidence>
<proteinExistence type="predicted"/>
<organism evidence="1 2">
    <name type="scientific">Cichorium intybus</name>
    <name type="common">Chicory</name>
    <dbReference type="NCBI Taxonomy" id="13427"/>
    <lineage>
        <taxon>Eukaryota</taxon>
        <taxon>Viridiplantae</taxon>
        <taxon>Streptophyta</taxon>
        <taxon>Embryophyta</taxon>
        <taxon>Tracheophyta</taxon>
        <taxon>Spermatophyta</taxon>
        <taxon>Magnoliopsida</taxon>
        <taxon>eudicotyledons</taxon>
        <taxon>Gunneridae</taxon>
        <taxon>Pentapetalae</taxon>
        <taxon>asterids</taxon>
        <taxon>campanulids</taxon>
        <taxon>Asterales</taxon>
        <taxon>Asteraceae</taxon>
        <taxon>Cichorioideae</taxon>
        <taxon>Cichorieae</taxon>
        <taxon>Cichoriinae</taxon>
        <taxon>Cichorium</taxon>
    </lineage>
</organism>
<gene>
    <name evidence="1" type="ORF">L2E82_42601</name>
</gene>
<keyword evidence="2" id="KW-1185">Reference proteome</keyword>
<accession>A0ACB8ZM55</accession>
<reference evidence="2" key="1">
    <citation type="journal article" date="2022" name="Mol. Ecol. Resour.">
        <title>The genomes of chicory, endive, great burdock and yacon provide insights into Asteraceae palaeo-polyploidization history and plant inulin production.</title>
        <authorList>
            <person name="Fan W."/>
            <person name="Wang S."/>
            <person name="Wang H."/>
            <person name="Wang A."/>
            <person name="Jiang F."/>
            <person name="Liu H."/>
            <person name="Zhao H."/>
            <person name="Xu D."/>
            <person name="Zhang Y."/>
        </authorList>
    </citation>
    <scope>NUCLEOTIDE SEQUENCE [LARGE SCALE GENOMIC DNA]</scope>
    <source>
        <strain evidence="2">cv. Punajuju</strain>
    </source>
</reference>
<reference evidence="1 2" key="2">
    <citation type="journal article" date="2022" name="Mol. Ecol. Resour.">
        <title>The genomes of chicory, endive, great burdock and yacon provide insights into Asteraceae paleo-polyploidization history and plant inulin production.</title>
        <authorList>
            <person name="Fan W."/>
            <person name="Wang S."/>
            <person name="Wang H."/>
            <person name="Wang A."/>
            <person name="Jiang F."/>
            <person name="Liu H."/>
            <person name="Zhao H."/>
            <person name="Xu D."/>
            <person name="Zhang Y."/>
        </authorList>
    </citation>
    <scope>NUCLEOTIDE SEQUENCE [LARGE SCALE GENOMIC DNA]</scope>
    <source>
        <strain evidence="2">cv. Punajuju</strain>
        <tissue evidence="1">Leaves</tissue>
    </source>
</reference>
<dbReference type="Proteomes" id="UP001055811">
    <property type="component" value="Linkage Group LG08"/>
</dbReference>
<sequence>MKYKIEKCLFDLCCKNDRDKSGYKEAFVSYACQKLGSNRTQRSRFSLAATTNSNRSRTTTQVWGDNNNEGVIPLCVLRRSRSSHIWRLRRVSVGLSLDYG</sequence>
<dbReference type="EMBL" id="CM042016">
    <property type="protein sequence ID" value="KAI3698779.1"/>
    <property type="molecule type" value="Genomic_DNA"/>
</dbReference>
<comment type="caution">
    <text evidence="1">The sequence shown here is derived from an EMBL/GenBank/DDBJ whole genome shotgun (WGS) entry which is preliminary data.</text>
</comment>